<feature type="region of interest" description="Disordered" evidence="1">
    <location>
        <begin position="123"/>
        <end position="162"/>
    </location>
</feature>
<name>A0ABR2CLE2_9ROSI</name>
<keyword evidence="3" id="KW-1185">Reference proteome</keyword>
<evidence type="ECO:0000313" key="2">
    <source>
        <dbReference type="EMBL" id="KAK8520457.1"/>
    </source>
</evidence>
<protein>
    <submittedName>
        <fullName evidence="2">Uncharacterized protein</fullName>
    </submittedName>
</protein>
<dbReference type="Proteomes" id="UP001472677">
    <property type="component" value="Unassembled WGS sequence"/>
</dbReference>
<organism evidence="2 3">
    <name type="scientific">Hibiscus sabdariffa</name>
    <name type="common">roselle</name>
    <dbReference type="NCBI Taxonomy" id="183260"/>
    <lineage>
        <taxon>Eukaryota</taxon>
        <taxon>Viridiplantae</taxon>
        <taxon>Streptophyta</taxon>
        <taxon>Embryophyta</taxon>
        <taxon>Tracheophyta</taxon>
        <taxon>Spermatophyta</taxon>
        <taxon>Magnoliopsida</taxon>
        <taxon>eudicotyledons</taxon>
        <taxon>Gunneridae</taxon>
        <taxon>Pentapetalae</taxon>
        <taxon>rosids</taxon>
        <taxon>malvids</taxon>
        <taxon>Malvales</taxon>
        <taxon>Malvaceae</taxon>
        <taxon>Malvoideae</taxon>
        <taxon>Hibiscus</taxon>
    </lineage>
</organism>
<gene>
    <name evidence="2" type="ORF">V6N12_004395</name>
</gene>
<feature type="region of interest" description="Disordered" evidence="1">
    <location>
        <begin position="46"/>
        <end position="71"/>
    </location>
</feature>
<evidence type="ECO:0000256" key="1">
    <source>
        <dbReference type="SAM" id="MobiDB-lite"/>
    </source>
</evidence>
<sequence length="184" mass="20405">MDNDCRRVMNSGEEKFLNRIISRNSSIGCSSRVYYCRSSQGIPFNWEMQPGTPKEPQKEDTLPPISPPPAVLSLGLPKPRIDIADEHKPWKLSVFKFWKHGKTRHGNSKKLDQADKYCSSYEMSSSDDGESVASASPRRISSSSSLPSFSFSNGSPSPSRDKHYGCSPLHFSSFGVGVSGSRLR</sequence>
<proteinExistence type="predicted"/>
<accession>A0ABR2CLE2</accession>
<dbReference type="PANTHER" id="PTHR33257:SF6">
    <property type="entry name" value="OXYSTEROL-BINDING 4B-LIKE PROTEIN"/>
    <property type="match status" value="1"/>
</dbReference>
<dbReference type="PANTHER" id="PTHR33257">
    <property type="entry name" value="OS05G0165500 PROTEIN"/>
    <property type="match status" value="1"/>
</dbReference>
<evidence type="ECO:0000313" key="3">
    <source>
        <dbReference type="Proteomes" id="UP001472677"/>
    </source>
</evidence>
<reference evidence="2 3" key="1">
    <citation type="journal article" date="2024" name="G3 (Bethesda)">
        <title>Genome assembly of Hibiscus sabdariffa L. provides insights into metabolisms of medicinal natural products.</title>
        <authorList>
            <person name="Kim T."/>
        </authorList>
    </citation>
    <scope>NUCLEOTIDE SEQUENCE [LARGE SCALE GENOMIC DNA]</scope>
    <source>
        <strain evidence="2">TK-2024</strain>
        <tissue evidence="2">Old leaves</tissue>
    </source>
</reference>
<dbReference type="EMBL" id="JBBPBM010000049">
    <property type="protein sequence ID" value="KAK8520457.1"/>
    <property type="molecule type" value="Genomic_DNA"/>
</dbReference>
<comment type="caution">
    <text evidence="2">The sequence shown here is derived from an EMBL/GenBank/DDBJ whole genome shotgun (WGS) entry which is preliminary data.</text>
</comment>
<feature type="compositionally biased region" description="Low complexity" evidence="1">
    <location>
        <begin position="131"/>
        <end position="158"/>
    </location>
</feature>